<feature type="binding site" evidence="4">
    <location>
        <begin position="134"/>
        <end position="142"/>
    </location>
    <ligand>
        <name>ATP</name>
        <dbReference type="ChEBI" id="CHEBI:30616"/>
    </ligand>
</feature>
<keyword evidence="6" id="KW-0436">Ligase</keyword>
<dbReference type="NCBIfam" id="TIGR02727">
    <property type="entry name" value="MTHFS_bact"/>
    <property type="match status" value="1"/>
</dbReference>
<dbReference type="OrthoDB" id="9801938at2"/>
<evidence type="ECO:0000256" key="1">
    <source>
        <dbReference type="ARBA" id="ARBA00010638"/>
    </source>
</evidence>
<comment type="cofactor">
    <cofactor evidence="5">
        <name>Mg(2+)</name>
        <dbReference type="ChEBI" id="CHEBI:18420"/>
    </cofactor>
</comment>
<evidence type="ECO:0000313" key="6">
    <source>
        <dbReference type="EMBL" id="TYP90038.1"/>
    </source>
</evidence>
<dbReference type="GO" id="GO:0035999">
    <property type="term" value="P:tetrahydrofolate interconversion"/>
    <property type="evidence" value="ECO:0007669"/>
    <property type="project" value="TreeGrafter"/>
</dbReference>
<feature type="binding site" evidence="4">
    <location>
        <position position="48"/>
    </location>
    <ligand>
        <name>substrate</name>
    </ligand>
</feature>
<reference evidence="6 7" key="1">
    <citation type="submission" date="2019-07" db="EMBL/GenBank/DDBJ databases">
        <title>Genomic Encyclopedia of Archaeal and Bacterial Type Strains, Phase II (KMG-II): from individual species to whole genera.</title>
        <authorList>
            <person name="Goeker M."/>
        </authorList>
    </citation>
    <scope>NUCLEOTIDE SEQUENCE [LARGE SCALE GENOMIC DNA]</scope>
    <source>
        <strain evidence="6 7">DSM 18850</strain>
    </source>
</reference>
<evidence type="ECO:0000256" key="3">
    <source>
        <dbReference type="ARBA" id="ARBA00022840"/>
    </source>
</evidence>
<comment type="catalytic activity">
    <reaction evidence="5">
        <text>(6S)-5-formyl-5,6,7,8-tetrahydrofolate + ATP = (6R)-5,10-methenyltetrahydrofolate + ADP + phosphate</text>
        <dbReference type="Rhea" id="RHEA:10488"/>
        <dbReference type="ChEBI" id="CHEBI:30616"/>
        <dbReference type="ChEBI" id="CHEBI:43474"/>
        <dbReference type="ChEBI" id="CHEBI:57455"/>
        <dbReference type="ChEBI" id="CHEBI:57457"/>
        <dbReference type="ChEBI" id="CHEBI:456216"/>
        <dbReference type="EC" id="6.3.3.2"/>
    </reaction>
</comment>
<protein>
    <recommendedName>
        <fullName evidence="5">5-formyltetrahydrofolate cyclo-ligase</fullName>
        <ecNumber evidence="5">6.3.3.2</ecNumber>
    </recommendedName>
</protein>
<dbReference type="RefSeq" id="WP_148909977.1">
    <property type="nucleotide sequence ID" value="NZ_VNHX01000026.1"/>
</dbReference>
<dbReference type="InterPro" id="IPR002698">
    <property type="entry name" value="FTHF_cligase"/>
</dbReference>
<dbReference type="GO" id="GO:0009396">
    <property type="term" value="P:folic acid-containing compound biosynthetic process"/>
    <property type="evidence" value="ECO:0007669"/>
    <property type="project" value="TreeGrafter"/>
</dbReference>
<dbReference type="GO" id="GO:0046872">
    <property type="term" value="F:metal ion binding"/>
    <property type="evidence" value="ECO:0007669"/>
    <property type="project" value="UniProtKB-KW"/>
</dbReference>
<dbReference type="Proteomes" id="UP000325105">
    <property type="component" value="Unassembled WGS sequence"/>
</dbReference>
<proteinExistence type="inferred from homology"/>
<sequence>MTKGELRAYYRDVRMSMTAADISLFNVRILSHLLRMDWRGVEYVHCFLPIVRHKEPDMWAFMETLQEQYPDIKIVVSRSSSADFSMANFLFSKDLLLCENKWGILEPIDGERVDESLLDVVLVPLLVADQRGNRVGYGKGFYDRFLVRCRPDCIKVGVTYFDPVDKIDDVDAWDIPLNQLITPSSVYRF</sequence>
<organism evidence="6 7">
    <name type="scientific">Sphingobacterium allocomposti</name>
    <dbReference type="NCBI Taxonomy" id="415956"/>
    <lineage>
        <taxon>Bacteria</taxon>
        <taxon>Pseudomonadati</taxon>
        <taxon>Bacteroidota</taxon>
        <taxon>Sphingobacteriia</taxon>
        <taxon>Sphingobacteriales</taxon>
        <taxon>Sphingobacteriaceae</taxon>
        <taxon>Sphingobacterium</taxon>
    </lineage>
</organism>
<comment type="caution">
    <text evidence="6">The sequence shown here is derived from an EMBL/GenBank/DDBJ whole genome shotgun (WGS) entry which is preliminary data.</text>
</comment>
<dbReference type="PIRSF" id="PIRSF006806">
    <property type="entry name" value="FTHF_cligase"/>
    <property type="match status" value="1"/>
</dbReference>
<keyword evidence="7" id="KW-1185">Reference proteome</keyword>
<feature type="binding site" evidence="4">
    <location>
        <position position="55"/>
    </location>
    <ligand>
        <name>substrate</name>
    </ligand>
</feature>
<dbReference type="EC" id="6.3.3.2" evidence="5"/>
<name>A0A5S5D448_9SPHI</name>
<evidence type="ECO:0000313" key="7">
    <source>
        <dbReference type="Proteomes" id="UP000325105"/>
    </source>
</evidence>
<dbReference type="GO" id="GO:0005524">
    <property type="term" value="F:ATP binding"/>
    <property type="evidence" value="ECO:0007669"/>
    <property type="project" value="UniProtKB-KW"/>
</dbReference>
<dbReference type="PANTHER" id="PTHR23407">
    <property type="entry name" value="ATPASE INHIBITOR/5-FORMYLTETRAHYDROFOLATE CYCLO-LIGASE"/>
    <property type="match status" value="1"/>
</dbReference>
<dbReference type="Pfam" id="PF01812">
    <property type="entry name" value="5-FTHF_cyc-lig"/>
    <property type="match status" value="1"/>
</dbReference>
<dbReference type="AlphaFoldDB" id="A0A5S5D448"/>
<dbReference type="InterPro" id="IPR024185">
    <property type="entry name" value="FTHF_cligase-like_sf"/>
</dbReference>
<evidence type="ECO:0000256" key="5">
    <source>
        <dbReference type="RuleBase" id="RU361279"/>
    </source>
</evidence>
<feature type="binding site" evidence="4">
    <location>
        <begin position="3"/>
        <end position="7"/>
    </location>
    <ligand>
        <name>ATP</name>
        <dbReference type="ChEBI" id="CHEBI:30616"/>
    </ligand>
</feature>
<dbReference type="InterPro" id="IPR037171">
    <property type="entry name" value="NagB/RpiA_transferase-like"/>
</dbReference>
<comment type="similarity">
    <text evidence="1 5">Belongs to the 5-formyltetrahydrofolate cyclo-ligase family.</text>
</comment>
<keyword evidence="5" id="KW-0460">Magnesium</keyword>
<evidence type="ECO:0000256" key="2">
    <source>
        <dbReference type="ARBA" id="ARBA00022741"/>
    </source>
</evidence>
<dbReference type="EMBL" id="VNHX01000026">
    <property type="protein sequence ID" value="TYP90038.1"/>
    <property type="molecule type" value="Genomic_DNA"/>
</dbReference>
<keyword evidence="3 4" id="KW-0067">ATP-binding</keyword>
<dbReference type="Gene3D" id="3.40.50.10420">
    <property type="entry name" value="NagB/RpiA/CoA transferase-like"/>
    <property type="match status" value="1"/>
</dbReference>
<gene>
    <name evidence="6" type="ORF">BC792_12633</name>
</gene>
<dbReference type="PANTHER" id="PTHR23407:SF1">
    <property type="entry name" value="5-FORMYLTETRAHYDROFOLATE CYCLO-LIGASE"/>
    <property type="match status" value="1"/>
</dbReference>
<keyword evidence="5" id="KW-0479">Metal-binding</keyword>
<dbReference type="SUPFAM" id="SSF100950">
    <property type="entry name" value="NagB/RpiA/CoA transferase-like"/>
    <property type="match status" value="1"/>
</dbReference>
<keyword evidence="2 4" id="KW-0547">Nucleotide-binding</keyword>
<evidence type="ECO:0000256" key="4">
    <source>
        <dbReference type="PIRSR" id="PIRSR006806-1"/>
    </source>
</evidence>
<dbReference type="GO" id="GO:0030272">
    <property type="term" value="F:5-formyltetrahydrofolate cyclo-ligase activity"/>
    <property type="evidence" value="ECO:0007669"/>
    <property type="project" value="UniProtKB-EC"/>
</dbReference>
<accession>A0A5S5D448</accession>